<dbReference type="AlphaFoldDB" id="A0A3B1AIT5"/>
<feature type="domain" description="Response regulatory" evidence="18">
    <location>
        <begin position="24"/>
        <end position="138"/>
    </location>
</feature>
<organism evidence="19">
    <name type="scientific">hydrothermal vent metagenome</name>
    <dbReference type="NCBI Taxonomy" id="652676"/>
    <lineage>
        <taxon>unclassified sequences</taxon>
        <taxon>metagenomes</taxon>
        <taxon>ecological metagenomes</taxon>
    </lineage>
</organism>
<dbReference type="GO" id="GO:0006355">
    <property type="term" value="P:regulation of DNA-templated transcription"/>
    <property type="evidence" value="ECO:0007669"/>
    <property type="project" value="InterPro"/>
</dbReference>
<dbReference type="FunFam" id="3.40.50.300:FF:000006">
    <property type="entry name" value="DNA-binding transcriptional regulator NtrC"/>
    <property type="match status" value="1"/>
</dbReference>
<dbReference type="InterPro" id="IPR011006">
    <property type="entry name" value="CheY-like_superfamily"/>
</dbReference>
<dbReference type="InterPro" id="IPR001789">
    <property type="entry name" value="Sig_transdc_resp-reg_receiver"/>
</dbReference>
<dbReference type="Pfam" id="PF00072">
    <property type="entry name" value="Response_reg"/>
    <property type="match status" value="1"/>
</dbReference>
<evidence type="ECO:0000256" key="8">
    <source>
        <dbReference type="ARBA" id="ARBA00023012"/>
    </source>
</evidence>
<accession>A0A3B1AIT5</accession>
<evidence type="ECO:0000256" key="13">
    <source>
        <dbReference type="ARBA" id="ARBA00023231"/>
    </source>
</evidence>
<dbReference type="PROSITE" id="PS00675">
    <property type="entry name" value="SIGMA54_INTERACT_1"/>
    <property type="match status" value="1"/>
</dbReference>
<name>A0A3B1AIT5_9ZZZZ</name>
<dbReference type="Pfam" id="PF25601">
    <property type="entry name" value="AAA_lid_14"/>
    <property type="match status" value="1"/>
</dbReference>
<evidence type="ECO:0000256" key="15">
    <source>
        <dbReference type="ARBA" id="ARBA00031910"/>
    </source>
</evidence>
<gene>
    <name evidence="19" type="ORF">MNBD_GAMMA20-2073</name>
</gene>
<dbReference type="Pfam" id="PF00158">
    <property type="entry name" value="Sigma54_activat"/>
    <property type="match status" value="1"/>
</dbReference>
<dbReference type="Gene3D" id="3.40.50.300">
    <property type="entry name" value="P-loop containing nucleotide triphosphate hydrolases"/>
    <property type="match status" value="1"/>
</dbReference>
<dbReference type="GO" id="GO:0043565">
    <property type="term" value="F:sequence-specific DNA binding"/>
    <property type="evidence" value="ECO:0007669"/>
    <property type="project" value="InterPro"/>
</dbReference>
<evidence type="ECO:0000259" key="17">
    <source>
        <dbReference type="PROSITE" id="PS50045"/>
    </source>
</evidence>
<evidence type="ECO:0000256" key="10">
    <source>
        <dbReference type="ARBA" id="ARBA00023125"/>
    </source>
</evidence>
<evidence type="ECO:0000256" key="7">
    <source>
        <dbReference type="ARBA" id="ARBA00022840"/>
    </source>
</evidence>
<evidence type="ECO:0000256" key="5">
    <source>
        <dbReference type="ARBA" id="ARBA00022553"/>
    </source>
</evidence>
<dbReference type="GO" id="GO:0005737">
    <property type="term" value="C:cytoplasm"/>
    <property type="evidence" value="ECO:0007669"/>
    <property type="project" value="UniProtKB-SubCell"/>
</dbReference>
<dbReference type="Pfam" id="PF02954">
    <property type="entry name" value="HTH_8"/>
    <property type="match status" value="1"/>
</dbReference>
<evidence type="ECO:0000256" key="12">
    <source>
        <dbReference type="ARBA" id="ARBA00023163"/>
    </source>
</evidence>
<dbReference type="PANTHER" id="PTHR32071">
    <property type="entry name" value="TRANSCRIPTIONAL REGULATORY PROTEIN"/>
    <property type="match status" value="1"/>
</dbReference>
<dbReference type="GO" id="GO:0000160">
    <property type="term" value="P:phosphorelay signal transduction system"/>
    <property type="evidence" value="ECO:0007669"/>
    <property type="project" value="UniProtKB-KW"/>
</dbReference>
<feature type="compositionally biased region" description="Acidic residues" evidence="16">
    <location>
        <begin position="471"/>
        <end position="480"/>
    </location>
</feature>
<dbReference type="InterPro" id="IPR002078">
    <property type="entry name" value="Sigma_54_int"/>
</dbReference>
<dbReference type="InterPro" id="IPR002197">
    <property type="entry name" value="HTH_Fis"/>
</dbReference>
<evidence type="ECO:0000256" key="2">
    <source>
        <dbReference type="ARBA" id="ARBA00019059"/>
    </source>
</evidence>
<keyword evidence="13" id="KW-0535">Nitrogen fixation</keyword>
<reference evidence="19" key="1">
    <citation type="submission" date="2018-06" db="EMBL/GenBank/DDBJ databases">
        <authorList>
            <person name="Zhirakovskaya E."/>
        </authorList>
    </citation>
    <scope>NUCLEOTIDE SEQUENCE</scope>
</reference>
<dbReference type="PANTHER" id="PTHR32071:SF95">
    <property type="entry name" value="DNA-BINDING TRANSCRIPTIONAL REGULATOR NTRC"/>
    <property type="match status" value="1"/>
</dbReference>
<evidence type="ECO:0000256" key="16">
    <source>
        <dbReference type="SAM" id="MobiDB-lite"/>
    </source>
</evidence>
<protein>
    <recommendedName>
        <fullName evidence="2">DNA-binding transcriptional regulator NtrC</fullName>
    </recommendedName>
    <alternativeName>
        <fullName evidence="14">Nitrogen regulation protein NR(I)</fullName>
    </alternativeName>
    <alternativeName>
        <fullName evidence="15">Nitrogen regulator I</fullName>
    </alternativeName>
</protein>
<dbReference type="PROSITE" id="PS50045">
    <property type="entry name" value="SIGMA54_INTERACT_4"/>
    <property type="match status" value="1"/>
</dbReference>
<keyword evidence="3" id="KW-0963">Cytoplasm</keyword>
<dbReference type="InterPro" id="IPR025662">
    <property type="entry name" value="Sigma_54_int_dom_ATP-bd_1"/>
</dbReference>
<keyword evidence="12" id="KW-0804">Transcription</keyword>
<keyword evidence="8" id="KW-0902">Two-component regulatory system</keyword>
<keyword evidence="7" id="KW-0067">ATP-binding</keyword>
<evidence type="ECO:0000313" key="19">
    <source>
        <dbReference type="EMBL" id="VAX01621.1"/>
    </source>
</evidence>
<keyword evidence="9" id="KW-0805">Transcription regulation</keyword>
<keyword evidence="5" id="KW-0597">Phosphoprotein</keyword>
<dbReference type="EMBL" id="UOFU01000232">
    <property type="protein sequence ID" value="VAX01621.1"/>
    <property type="molecule type" value="Genomic_DNA"/>
</dbReference>
<dbReference type="SUPFAM" id="SSF46689">
    <property type="entry name" value="Homeodomain-like"/>
    <property type="match status" value="1"/>
</dbReference>
<evidence type="ECO:0000259" key="18">
    <source>
        <dbReference type="PROSITE" id="PS50110"/>
    </source>
</evidence>
<dbReference type="Gene3D" id="1.10.10.60">
    <property type="entry name" value="Homeodomain-like"/>
    <property type="match status" value="1"/>
</dbReference>
<dbReference type="PROSITE" id="PS50110">
    <property type="entry name" value="RESPONSE_REGULATORY"/>
    <property type="match status" value="1"/>
</dbReference>
<dbReference type="InterPro" id="IPR027417">
    <property type="entry name" value="P-loop_NTPase"/>
</dbReference>
<dbReference type="CDD" id="cd00009">
    <property type="entry name" value="AAA"/>
    <property type="match status" value="1"/>
</dbReference>
<dbReference type="SMART" id="SM00382">
    <property type="entry name" value="AAA"/>
    <property type="match status" value="1"/>
</dbReference>
<comment type="subcellular location">
    <subcellularLocation>
        <location evidence="1">Cytoplasm</location>
    </subcellularLocation>
</comment>
<evidence type="ECO:0000256" key="1">
    <source>
        <dbReference type="ARBA" id="ARBA00004496"/>
    </source>
</evidence>
<evidence type="ECO:0000256" key="11">
    <source>
        <dbReference type="ARBA" id="ARBA00023159"/>
    </source>
</evidence>
<proteinExistence type="predicted"/>
<dbReference type="Gene3D" id="3.40.50.2300">
    <property type="match status" value="1"/>
</dbReference>
<dbReference type="SUPFAM" id="SSF52540">
    <property type="entry name" value="P-loop containing nucleoside triphosphate hydrolases"/>
    <property type="match status" value="1"/>
</dbReference>
<feature type="domain" description="Sigma-54 factor interaction" evidence="17">
    <location>
        <begin position="160"/>
        <end position="389"/>
    </location>
</feature>
<dbReference type="CDD" id="cd00156">
    <property type="entry name" value="REC"/>
    <property type="match status" value="1"/>
</dbReference>
<evidence type="ECO:0000256" key="14">
    <source>
        <dbReference type="ARBA" id="ARBA00029881"/>
    </source>
</evidence>
<dbReference type="InterPro" id="IPR058031">
    <property type="entry name" value="AAA_lid_NorR"/>
</dbReference>
<feature type="region of interest" description="Disordered" evidence="16">
    <location>
        <begin position="465"/>
        <end position="487"/>
    </location>
</feature>
<keyword evidence="11" id="KW-0010">Activator</keyword>
<evidence type="ECO:0000256" key="3">
    <source>
        <dbReference type="ARBA" id="ARBA00022490"/>
    </source>
</evidence>
<sequence length="487" mass="53814">MNTAMKDLSAIKSTADRMLSHKRHILIVDDDAASCRTLQLHLRSEGYDVNTAHSVDEGLAAAHSRCPDLLILDIRMPGKSGLEGLPEFKQIFPALHIIMITAFHDMDSTIQAMQNGAEDYIHKPIDIDELDNTIAQILAPDAQPTVETKRNEPITDGNTMVGRSRAMKEVFKTIGLIASSPVTVLITGESGTGKELVARATHRAGQRSSGAFVAINCAALVENLLESDMFGHEKGAFTGAVSRQSGKFEQANHGSIFLDEIGELSLTMQAKLLRVLQEKEFTPIGAKAPQRTNARVIAATNVDLAERVREGRFREDLYYRLRVVTIHLPPLRERREDIEDLVHTLISRINQQMHAGVKQISADVMACLKEYDWPGNVRELSNTLEKAMALCPGSVITRNLISDICSSDTSIANGPHRPLAELSLEEVEGAHVKRVLEATRWHKGNACDTLGVSRPRLRRMIKHFRLTPPDGTEDDDDNGDENNVHPD</sequence>
<keyword evidence="4" id="KW-0678">Repressor</keyword>
<dbReference type="GO" id="GO:0005524">
    <property type="term" value="F:ATP binding"/>
    <property type="evidence" value="ECO:0007669"/>
    <property type="project" value="UniProtKB-KW"/>
</dbReference>
<dbReference type="Gene3D" id="1.10.8.60">
    <property type="match status" value="1"/>
</dbReference>
<dbReference type="SUPFAM" id="SSF52172">
    <property type="entry name" value="CheY-like"/>
    <property type="match status" value="1"/>
</dbReference>
<evidence type="ECO:0000256" key="9">
    <source>
        <dbReference type="ARBA" id="ARBA00023015"/>
    </source>
</evidence>
<dbReference type="InterPro" id="IPR003593">
    <property type="entry name" value="AAA+_ATPase"/>
</dbReference>
<dbReference type="InterPro" id="IPR025944">
    <property type="entry name" value="Sigma_54_int_dom_CS"/>
</dbReference>
<keyword evidence="10" id="KW-0238">DNA-binding</keyword>
<evidence type="ECO:0000256" key="4">
    <source>
        <dbReference type="ARBA" id="ARBA00022491"/>
    </source>
</evidence>
<dbReference type="InterPro" id="IPR009057">
    <property type="entry name" value="Homeodomain-like_sf"/>
</dbReference>
<keyword evidence="6" id="KW-0547">Nucleotide-binding</keyword>
<dbReference type="PROSITE" id="PS00688">
    <property type="entry name" value="SIGMA54_INTERACT_3"/>
    <property type="match status" value="1"/>
</dbReference>
<evidence type="ECO:0000256" key="6">
    <source>
        <dbReference type="ARBA" id="ARBA00022741"/>
    </source>
</evidence>
<dbReference type="SMART" id="SM00448">
    <property type="entry name" value="REC"/>
    <property type="match status" value="1"/>
</dbReference>